<evidence type="ECO:0000256" key="3">
    <source>
        <dbReference type="SAM" id="MobiDB-lite"/>
    </source>
</evidence>
<dbReference type="PANTHER" id="PTHR48107">
    <property type="entry name" value="NADPH-DEPENDENT ALDEHYDE REDUCTASE-LIKE PROTEIN, CHLOROPLASTIC-RELATED"/>
    <property type="match status" value="1"/>
</dbReference>
<dbReference type="SUPFAM" id="SSF51735">
    <property type="entry name" value="NAD(P)-binding Rossmann-fold domains"/>
    <property type="match status" value="1"/>
</dbReference>
<keyword evidence="2" id="KW-0560">Oxidoreductase</keyword>
<evidence type="ECO:0000313" key="5">
    <source>
        <dbReference type="Proteomes" id="UP000234412"/>
    </source>
</evidence>
<protein>
    <submittedName>
        <fullName evidence="4">NAD(P)-dependent dehydrogenase</fullName>
    </submittedName>
</protein>
<dbReference type="Pfam" id="PF00106">
    <property type="entry name" value="adh_short"/>
    <property type="match status" value="1"/>
</dbReference>
<dbReference type="GO" id="GO:0016614">
    <property type="term" value="F:oxidoreductase activity, acting on CH-OH group of donors"/>
    <property type="evidence" value="ECO:0007669"/>
    <property type="project" value="UniProtKB-ARBA"/>
</dbReference>
<dbReference type="Gene3D" id="3.40.50.720">
    <property type="entry name" value="NAD(P)-binding Rossmann-like Domain"/>
    <property type="match status" value="1"/>
</dbReference>
<evidence type="ECO:0000256" key="1">
    <source>
        <dbReference type="ARBA" id="ARBA00006484"/>
    </source>
</evidence>
<evidence type="ECO:0000256" key="2">
    <source>
        <dbReference type="ARBA" id="ARBA00023002"/>
    </source>
</evidence>
<dbReference type="AlphaFoldDB" id="A0A2N4YPC0"/>
<dbReference type="InterPro" id="IPR002347">
    <property type="entry name" value="SDR_fam"/>
</dbReference>
<gene>
    <name evidence="4" type="ORF">CWN47_36225</name>
</gene>
<comment type="caution">
    <text evidence="4">The sequence shown here is derived from an EMBL/GenBank/DDBJ whole genome shotgun (WGS) entry which is preliminary data.</text>
</comment>
<comment type="similarity">
    <text evidence="1">Belongs to the short-chain dehydrogenases/reductases (SDR) family.</text>
</comment>
<feature type="compositionally biased region" description="Basic and acidic residues" evidence="3">
    <location>
        <begin position="1"/>
        <end position="12"/>
    </location>
</feature>
<dbReference type="Proteomes" id="UP000234412">
    <property type="component" value="Unassembled WGS sequence"/>
</dbReference>
<evidence type="ECO:0000313" key="4">
    <source>
        <dbReference type="EMBL" id="PLM81083.1"/>
    </source>
</evidence>
<accession>A0A2N4YPC0</accession>
<organism evidence="4 5">
    <name type="scientific">Klebsiella variicola</name>
    <dbReference type="NCBI Taxonomy" id="244366"/>
    <lineage>
        <taxon>Bacteria</taxon>
        <taxon>Pseudomonadati</taxon>
        <taxon>Pseudomonadota</taxon>
        <taxon>Gammaproteobacteria</taxon>
        <taxon>Enterobacterales</taxon>
        <taxon>Enterobacteriaceae</taxon>
        <taxon>Klebsiella/Raoultella group</taxon>
        <taxon>Klebsiella</taxon>
        <taxon>Klebsiella pneumoniae complex</taxon>
    </lineage>
</organism>
<proteinExistence type="inferred from homology"/>
<reference evidence="4 5" key="1">
    <citation type="submission" date="2017-11" db="EMBL/GenBank/DDBJ databases">
        <authorList>
            <person name="Han C.G."/>
        </authorList>
    </citation>
    <scope>NUCLEOTIDE SEQUENCE [LARGE SCALE GENOMIC DNA]</scope>
    <source>
        <strain evidence="4 5">A8</strain>
    </source>
</reference>
<sequence length="82" mass="8640">MLPEETAPRPEFPEQEQTPPGLDAEMEPSPDHGETSYTGTGRLAGKKALITGGDSGIGRAVAIAFAREGADVAISYLPEEQE</sequence>
<dbReference type="PANTHER" id="PTHR48107:SF16">
    <property type="entry name" value="NADPH-DEPENDENT ALDEHYDE REDUCTASE 1, CHLOROPLASTIC"/>
    <property type="match status" value="1"/>
</dbReference>
<dbReference type="EMBL" id="PIDP01002400">
    <property type="protein sequence ID" value="PLM81083.1"/>
    <property type="molecule type" value="Genomic_DNA"/>
</dbReference>
<feature type="non-terminal residue" evidence="4">
    <location>
        <position position="82"/>
    </location>
</feature>
<name>A0A2N4YPC0_KLEVA</name>
<feature type="region of interest" description="Disordered" evidence="3">
    <location>
        <begin position="1"/>
        <end position="53"/>
    </location>
</feature>
<dbReference type="InterPro" id="IPR036291">
    <property type="entry name" value="NAD(P)-bd_dom_sf"/>
</dbReference>
<reference evidence="4 5" key="2">
    <citation type="submission" date="2018-01" db="EMBL/GenBank/DDBJ databases">
        <title>Genomic study of Klebsiella pneumoniae.</title>
        <authorList>
            <person name="Yang Y."/>
            <person name="Bicalho R."/>
        </authorList>
    </citation>
    <scope>NUCLEOTIDE SEQUENCE [LARGE SCALE GENOMIC DNA]</scope>
    <source>
        <strain evidence="4 5">A8</strain>
    </source>
</reference>